<evidence type="ECO:0000313" key="3">
    <source>
        <dbReference type="Proteomes" id="UP000218890"/>
    </source>
</evidence>
<keyword evidence="3" id="KW-1185">Reference proteome</keyword>
<dbReference type="OrthoDB" id="9851803at2"/>
<keyword evidence="1" id="KW-0732">Signal</keyword>
<gene>
    <name evidence="2" type="ORF">HH1059_23280</name>
</gene>
<dbReference type="AlphaFoldDB" id="A0A110B4E9"/>
<organism evidence="2 3">
    <name type="scientific">Halorhodospira halochloris</name>
    <name type="common">Ectothiorhodospira halochloris</name>
    <dbReference type="NCBI Taxonomy" id="1052"/>
    <lineage>
        <taxon>Bacteria</taxon>
        <taxon>Pseudomonadati</taxon>
        <taxon>Pseudomonadota</taxon>
        <taxon>Gammaproteobacteria</taxon>
        <taxon>Chromatiales</taxon>
        <taxon>Ectothiorhodospiraceae</taxon>
        <taxon>Halorhodospira</taxon>
    </lineage>
</organism>
<dbReference type="EMBL" id="AP017372">
    <property type="protein sequence ID" value="BAU56397.2"/>
    <property type="molecule type" value="Genomic_DNA"/>
</dbReference>
<reference evidence="2" key="1">
    <citation type="submission" date="2016-02" db="EMBL/GenBank/DDBJ databases">
        <title>Halorhodospira halochloris DSM-1059 complete genome, version 2.</title>
        <authorList>
            <person name="Tsukatani Y."/>
        </authorList>
    </citation>
    <scope>NUCLEOTIDE SEQUENCE</scope>
    <source>
        <strain evidence="2">DSM 1059</strain>
    </source>
</reference>
<accession>A0A110B4E9</accession>
<name>A0A110B4E9_HALHR</name>
<evidence type="ECO:0008006" key="4">
    <source>
        <dbReference type="Google" id="ProtNLM"/>
    </source>
</evidence>
<sequence>MKAETGKRRSRWAVPALVSAAAVLVSAPVLADDGDDDTLVEESFTTDITVHNPISVEASGDIIWEEGTVFVGEELPEPSVDGVDIDVKGEPGREYHIHLEGDIDNAQGQTVKLELENGDNTAIIPLTSSFSFEDENGSDPISLGEDGKDTQWIEYGDRAEETAPEEAGLYKNEFTVTVAYDQ</sequence>
<proteinExistence type="predicted"/>
<dbReference type="Proteomes" id="UP000218890">
    <property type="component" value="Chromosome"/>
</dbReference>
<dbReference type="KEGG" id="hhk:HH1059_23280"/>
<evidence type="ECO:0000256" key="1">
    <source>
        <dbReference type="SAM" id="SignalP"/>
    </source>
</evidence>
<dbReference type="RefSeq" id="WP_096406190.1">
    <property type="nucleotide sequence ID" value="NZ_AP017372.2"/>
</dbReference>
<feature type="signal peptide" evidence="1">
    <location>
        <begin position="1"/>
        <end position="31"/>
    </location>
</feature>
<protein>
    <recommendedName>
        <fullName evidence="4">DUF4402 domain-containing protein</fullName>
    </recommendedName>
</protein>
<evidence type="ECO:0000313" key="2">
    <source>
        <dbReference type="EMBL" id="BAU56397.2"/>
    </source>
</evidence>
<feature type="chain" id="PRO_5016395058" description="DUF4402 domain-containing protein" evidence="1">
    <location>
        <begin position="32"/>
        <end position="182"/>
    </location>
</feature>